<dbReference type="Pfam" id="PF01391">
    <property type="entry name" value="Collagen"/>
    <property type="match status" value="1"/>
</dbReference>
<dbReference type="RefSeq" id="WP_182960826.1">
    <property type="nucleotide sequence ID" value="NZ_WNXC01000008.1"/>
</dbReference>
<feature type="chain" id="PRO_5046272494" description="Collagen-like protein" evidence="2">
    <location>
        <begin position="25"/>
        <end position="321"/>
    </location>
</feature>
<feature type="signal peptide" evidence="2">
    <location>
        <begin position="1"/>
        <end position="24"/>
    </location>
</feature>
<reference evidence="3 4" key="1">
    <citation type="submission" date="2019-11" db="EMBL/GenBank/DDBJ databases">
        <title>Description of Pedobacter sp. LMG 31462T.</title>
        <authorList>
            <person name="Carlier A."/>
            <person name="Qi S."/>
            <person name="Vandamme P."/>
        </authorList>
    </citation>
    <scope>NUCLEOTIDE SEQUENCE [LARGE SCALE GENOMIC DNA]</scope>
    <source>
        <strain evidence="3 4">LMG 31462</strain>
    </source>
</reference>
<dbReference type="PROSITE" id="PS51257">
    <property type="entry name" value="PROKAR_LIPOPROTEIN"/>
    <property type="match status" value="1"/>
</dbReference>
<feature type="region of interest" description="Disordered" evidence="1">
    <location>
        <begin position="92"/>
        <end position="124"/>
    </location>
</feature>
<proteinExistence type="predicted"/>
<comment type="caution">
    <text evidence="3">The sequence shown here is derived from an EMBL/GenBank/DDBJ whole genome shotgun (WGS) entry which is preliminary data.</text>
</comment>
<evidence type="ECO:0008006" key="5">
    <source>
        <dbReference type="Google" id="ProtNLM"/>
    </source>
</evidence>
<dbReference type="EMBL" id="WNXC01000008">
    <property type="protein sequence ID" value="MBB2151206.1"/>
    <property type="molecule type" value="Genomic_DNA"/>
</dbReference>
<keyword evidence="2" id="KW-0732">Signal</keyword>
<sequence>MNCKSIFYLLALTVVTFSSCEKNADTKGDTGEQGIAGAPGANGSAILSGTGIPATTLGKDGDYYIDKTTSIFYGPKAGSAWNTSVSLKGQTGANGSNGTNGSNGANGADGTNGSNGANGSNGTNGSTILNGTNAPDLSLGNIGDFYINTATADFYGPKTAGTWGRSISLRGPQGDSGSGNNFNISFYRFQGFPEVIIVPGVNPGLFQWNCKLRLTPANYILDNDYGLVLVYLRNITDPQSSWSSYIDEPGFVINSSNKNDHILIKGEFDSADPNHFIFVMGYRFDVKVVTIPASLTKSMSANHIDTKNIKAVENFLNLNIK</sequence>
<gene>
    <name evidence="3" type="ORF">GM920_20070</name>
</gene>
<keyword evidence="4" id="KW-1185">Reference proteome</keyword>
<organism evidence="3 4">
    <name type="scientific">Pedobacter gandavensis</name>
    <dbReference type="NCBI Taxonomy" id="2679963"/>
    <lineage>
        <taxon>Bacteria</taxon>
        <taxon>Pseudomonadati</taxon>
        <taxon>Bacteroidota</taxon>
        <taxon>Sphingobacteriia</taxon>
        <taxon>Sphingobacteriales</taxon>
        <taxon>Sphingobacteriaceae</taxon>
        <taxon>Pedobacter</taxon>
    </lineage>
</organism>
<evidence type="ECO:0000313" key="3">
    <source>
        <dbReference type="EMBL" id="MBB2151206.1"/>
    </source>
</evidence>
<dbReference type="Proteomes" id="UP000636110">
    <property type="component" value="Unassembled WGS sequence"/>
</dbReference>
<accession>A0ABR6F106</accession>
<evidence type="ECO:0000313" key="4">
    <source>
        <dbReference type="Proteomes" id="UP000636110"/>
    </source>
</evidence>
<name>A0ABR6F106_9SPHI</name>
<protein>
    <recommendedName>
        <fullName evidence="5">Collagen-like protein</fullName>
    </recommendedName>
</protein>
<dbReference type="InterPro" id="IPR008160">
    <property type="entry name" value="Collagen"/>
</dbReference>
<evidence type="ECO:0000256" key="2">
    <source>
        <dbReference type="SAM" id="SignalP"/>
    </source>
</evidence>
<evidence type="ECO:0000256" key="1">
    <source>
        <dbReference type="SAM" id="MobiDB-lite"/>
    </source>
</evidence>